<dbReference type="AlphaFoldDB" id="A0A6G9ZCR8"/>
<proteinExistence type="predicted"/>
<reference evidence="1 2" key="1">
    <citation type="journal article" date="2019" name="ACS Chem. Biol.">
        <title>Identification and Mobilization of a Cryptic Antibiotic Biosynthesis Gene Locus from a Human-Pathogenic Nocardia Isolate.</title>
        <authorList>
            <person name="Herisse M."/>
            <person name="Ishida K."/>
            <person name="Porter J.L."/>
            <person name="Howden B."/>
            <person name="Hertweck C."/>
            <person name="Stinear T.P."/>
            <person name="Pidot S.J."/>
        </authorList>
    </citation>
    <scope>NUCLEOTIDE SEQUENCE [LARGE SCALE GENOMIC DNA]</scope>
    <source>
        <strain evidence="1 2">AUSMDU00012715</strain>
    </source>
</reference>
<dbReference type="EMBL" id="CP046173">
    <property type="protein sequence ID" value="QIS23405.1"/>
    <property type="molecule type" value="Genomic_DNA"/>
</dbReference>
<evidence type="ECO:0000313" key="1">
    <source>
        <dbReference type="EMBL" id="QIS23405.1"/>
    </source>
</evidence>
<sequence length="125" mass="13522">MIGTLLDRLWRCLAQKGLARPLSSFAKRMHTAAVPATQKAADELIATVDDVSRTATNTVTALTEKMAESTQSITDKVAETAESVGGAIADATMPVADMANELSGRSRQLAQRFIRRFTTTNQPRE</sequence>
<accession>A0A6G9ZCR8</accession>
<dbReference type="Gene3D" id="1.20.120.20">
    <property type="entry name" value="Apolipoprotein"/>
    <property type="match status" value="1"/>
</dbReference>
<dbReference type="RefSeq" id="WP_167490745.1">
    <property type="nucleotide sequence ID" value="NZ_CP046173.1"/>
</dbReference>
<organism evidence="1 2">
    <name type="scientific">Nocardia terpenica</name>
    <dbReference type="NCBI Taxonomy" id="455432"/>
    <lineage>
        <taxon>Bacteria</taxon>
        <taxon>Bacillati</taxon>
        <taxon>Actinomycetota</taxon>
        <taxon>Actinomycetes</taxon>
        <taxon>Mycobacteriales</taxon>
        <taxon>Nocardiaceae</taxon>
        <taxon>Nocardia</taxon>
    </lineage>
</organism>
<dbReference type="Proteomes" id="UP000500953">
    <property type="component" value="Chromosome"/>
</dbReference>
<protein>
    <submittedName>
        <fullName evidence="1">Uncharacterized protein</fullName>
    </submittedName>
</protein>
<name>A0A6G9ZCR8_9NOCA</name>
<gene>
    <name evidence="1" type="ORF">F6W96_38820</name>
</gene>
<evidence type="ECO:0000313" key="2">
    <source>
        <dbReference type="Proteomes" id="UP000500953"/>
    </source>
</evidence>